<comment type="caution">
    <text evidence="5">The sequence shown here is derived from an EMBL/GenBank/DDBJ whole genome shotgun (WGS) entry which is preliminary data.</text>
</comment>
<dbReference type="GO" id="GO:0005576">
    <property type="term" value="C:extracellular region"/>
    <property type="evidence" value="ECO:0007669"/>
    <property type="project" value="UniProtKB-SubCell"/>
</dbReference>
<sequence length="483" mass="51880">MRGALGLLCVAVVALPFTLAWRYDALHRAVAAQAPAPAAGAAPVPRVAAPAAAPPVVLAYHDVGDERHGRFTVSPRRLDTHLRALREAGYRTLSTREFTAYLRTGRAPAPRSVYLTFDDGAHGLWVHADPILRRYGMRAAAFLITGRVGTHRPYYLTWPEIGRMAESGRWDFQTHTDDGHDRAPVDATGHRASVFGHRLWLAAERRRETVREYRRRIAADLDRSVRAVTAHGLPRPELFAHPFSEATDGTDARVLDAVLRERFTAALTNSARRPLPPGPRAAAAGQVQRTAVTRGTTAAALLRSIARQAPVAPGAAGRPLERAGDWEFPDDMAGTGVGALTGKGPYPPGHRYIWAGHRPVATADWTSYRLRAAVSGLRGPGTGAGITVRAGSGHPVKLTVGRGAARLAGQGRVRSCRLDPAAGHGLAVTVTPAQVRVSVDGRPCALLRAHRRDEAEGAGGFALDVRDDDRSGHWPAFTSLTVE</sequence>
<dbReference type="InterPro" id="IPR002509">
    <property type="entry name" value="NODB_dom"/>
</dbReference>
<reference evidence="5" key="2">
    <citation type="submission" date="2020-09" db="EMBL/GenBank/DDBJ databases">
        <authorList>
            <person name="Sun Q."/>
            <person name="Ohkuma M."/>
        </authorList>
    </citation>
    <scope>NUCLEOTIDE SEQUENCE</scope>
    <source>
        <strain evidence="5">JCM 4477</strain>
    </source>
</reference>
<proteinExistence type="predicted"/>
<protein>
    <recommendedName>
        <fullName evidence="4">NodB homology domain-containing protein</fullName>
    </recommendedName>
</protein>
<dbReference type="RefSeq" id="WP_229910483.1">
    <property type="nucleotide sequence ID" value="NZ_BNBI01000009.1"/>
</dbReference>
<organism evidence="5 6">
    <name type="scientific">Streptomyces fumanus</name>
    <dbReference type="NCBI Taxonomy" id="67302"/>
    <lineage>
        <taxon>Bacteria</taxon>
        <taxon>Bacillati</taxon>
        <taxon>Actinomycetota</taxon>
        <taxon>Actinomycetes</taxon>
        <taxon>Kitasatosporales</taxon>
        <taxon>Streptomycetaceae</taxon>
        <taxon>Streptomyces</taxon>
    </lineage>
</organism>
<dbReference type="InterPro" id="IPR051398">
    <property type="entry name" value="Polysacch_Deacetylase"/>
</dbReference>
<gene>
    <name evidence="5" type="ORF">GCM10018772_41190</name>
</gene>
<dbReference type="GO" id="GO:0005975">
    <property type="term" value="P:carbohydrate metabolic process"/>
    <property type="evidence" value="ECO:0007669"/>
    <property type="project" value="InterPro"/>
</dbReference>
<comment type="subcellular location">
    <subcellularLocation>
        <location evidence="1">Secreted</location>
    </subcellularLocation>
</comment>
<dbReference type="GO" id="GO:0016810">
    <property type="term" value="F:hydrolase activity, acting on carbon-nitrogen (but not peptide) bonds"/>
    <property type="evidence" value="ECO:0007669"/>
    <property type="project" value="InterPro"/>
</dbReference>
<feature type="compositionally biased region" description="Low complexity" evidence="3">
    <location>
        <begin position="280"/>
        <end position="290"/>
    </location>
</feature>
<keyword evidence="2" id="KW-0732">Signal</keyword>
<accession>A0A919E4E3</accession>
<dbReference type="PANTHER" id="PTHR34216">
    <property type="match status" value="1"/>
</dbReference>
<dbReference type="PANTHER" id="PTHR34216:SF3">
    <property type="entry name" value="POLY-BETA-1,6-N-ACETYL-D-GLUCOSAMINE N-DEACETYLASE"/>
    <property type="match status" value="1"/>
</dbReference>
<dbReference type="Pfam" id="PF01522">
    <property type="entry name" value="Polysacc_deac_1"/>
    <property type="match status" value="1"/>
</dbReference>
<evidence type="ECO:0000313" key="5">
    <source>
        <dbReference type="EMBL" id="GHF11885.1"/>
    </source>
</evidence>
<evidence type="ECO:0000313" key="6">
    <source>
        <dbReference type="Proteomes" id="UP000630718"/>
    </source>
</evidence>
<evidence type="ECO:0000256" key="3">
    <source>
        <dbReference type="SAM" id="MobiDB-lite"/>
    </source>
</evidence>
<dbReference type="EMBL" id="BNBI01000009">
    <property type="protein sequence ID" value="GHF11885.1"/>
    <property type="molecule type" value="Genomic_DNA"/>
</dbReference>
<evidence type="ECO:0000259" key="4">
    <source>
        <dbReference type="PROSITE" id="PS51677"/>
    </source>
</evidence>
<evidence type="ECO:0000256" key="1">
    <source>
        <dbReference type="ARBA" id="ARBA00004613"/>
    </source>
</evidence>
<dbReference type="Proteomes" id="UP000630718">
    <property type="component" value="Unassembled WGS sequence"/>
</dbReference>
<feature type="domain" description="NodB homology" evidence="4">
    <location>
        <begin position="111"/>
        <end position="242"/>
    </location>
</feature>
<keyword evidence="6" id="KW-1185">Reference proteome</keyword>
<dbReference type="AlphaFoldDB" id="A0A919E4E3"/>
<evidence type="ECO:0000256" key="2">
    <source>
        <dbReference type="ARBA" id="ARBA00022729"/>
    </source>
</evidence>
<dbReference type="Gene3D" id="3.20.20.370">
    <property type="entry name" value="Glycoside hydrolase/deacetylase"/>
    <property type="match status" value="1"/>
</dbReference>
<dbReference type="SUPFAM" id="SSF88713">
    <property type="entry name" value="Glycoside hydrolase/deacetylase"/>
    <property type="match status" value="1"/>
</dbReference>
<dbReference type="PROSITE" id="PS51677">
    <property type="entry name" value="NODB"/>
    <property type="match status" value="1"/>
</dbReference>
<reference evidence="5" key="1">
    <citation type="journal article" date="2014" name="Int. J. Syst. Evol. Microbiol.">
        <title>Complete genome sequence of Corynebacterium casei LMG S-19264T (=DSM 44701T), isolated from a smear-ripened cheese.</title>
        <authorList>
            <consortium name="US DOE Joint Genome Institute (JGI-PGF)"/>
            <person name="Walter F."/>
            <person name="Albersmeier A."/>
            <person name="Kalinowski J."/>
            <person name="Ruckert C."/>
        </authorList>
    </citation>
    <scope>NUCLEOTIDE SEQUENCE</scope>
    <source>
        <strain evidence="5">JCM 4477</strain>
    </source>
</reference>
<feature type="region of interest" description="Disordered" evidence="3">
    <location>
        <begin position="270"/>
        <end position="290"/>
    </location>
</feature>
<name>A0A919E4E3_9ACTN</name>
<dbReference type="InterPro" id="IPR011330">
    <property type="entry name" value="Glyco_hydro/deAcase_b/a-brl"/>
</dbReference>